<dbReference type="AlphaFoldDB" id="A0AAU7QEH9"/>
<sequence length="183" mass="19441">MSDRDEILRAVRNHALTPVPRPALPDFAERYPASPAAFGAALVIMGGIWDESLLNAPSAGGQTDYAALCDYIRGLFPTGGLFCSAVPGIEGDLPIGPDTPAGAVNQVDVGIVQAGFAVAETGSVWLSEAECPVNALGFLAQHLVVLLPVANILPNLHIAYQRKAFFDRALLGADVRPLRHRRY</sequence>
<dbReference type="SUPFAM" id="SSF100950">
    <property type="entry name" value="NagB/RpiA/CoA transferase-like"/>
    <property type="match status" value="1"/>
</dbReference>
<organism evidence="2">
    <name type="scientific">Acerihabitans sp. KWT182</name>
    <dbReference type="NCBI Taxonomy" id="3157919"/>
    <lineage>
        <taxon>Bacteria</taxon>
        <taxon>Pseudomonadati</taxon>
        <taxon>Pseudomonadota</taxon>
        <taxon>Gammaproteobacteria</taxon>
        <taxon>Enterobacterales</taxon>
        <taxon>Pectobacteriaceae</taxon>
        <taxon>Acerihabitans</taxon>
    </lineage>
</organism>
<dbReference type="Gene3D" id="3.40.50.10420">
    <property type="entry name" value="NagB/RpiA/CoA transferase-like"/>
    <property type="match status" value="1"/>
</dbReference>
<evidence type="ECO:0000313" key="2">
    <source>
        <dbReference type="EMBL" id="XBS70746.1"/>
    </source>
</evidence>
<gene>
    <name evidence="2" type="ORF">ABK905_06395</name>
</gene>
<feature type="domain" description="LUD" evidence="1">
    <location>
        <begin position="105"/>
        <end position="162"/>
    </location>
</feature>
<dbReference type="InterPro" id="IPR003741">
    <property type="entry name" value="LUD_dom"/>
</dbReference>
<reference evidence="2" key="1">
    <citation type="submission" date="2024-06" db="EMBL/GenBank/DDBJ databases">
        <authorList>
            <person name="Coelho C."/>
            <person name="Bento M."/>
            <person name="Garcia E."/>
            <person name="Camelo A."/>
            <person name="Brandao I."/>
            <person name="Espirito Santo C."/>
            <person name="Trovao J."/>
            <person name="Verissimo A."/>
            <person name="Costa J."/>
            <person name="Tiago I."/>
        </authorList>
    </citation>
    <scope>NUCLEOTIDE SEQUENCE</scope>
    <source>
        <strain evidence="2">KWT182</strain>
    </source>
</reference>
<dbReference type="InterPro" id="IPR024185">
    <property type="entry name" value="FTHF_cligase-like_sf"/>
</dbReference>
<dbReference type="EMBL" id="CP157947">
    <property type="protein sequence ID" value="XBS70746.1"/>
    <property type="molecule type" value="Genomic_DNA"/>
</dbReference>
<protein>
    <submittedName>
        <fullName evidence="2">LUD domain-containing protein</fullName>
    </submittedName>
</protein>
<accession>A0AAU7QEH9</accession>
<name>A0AAU7QEH9_9GAMM</name>
<dbReference type="Pfam" id="PF02589">
    <property type="entry name" value="LUD_dom"/>
    <property type="match status" value="1"/>
</dbReference>
<dbReference type="InterPro" id="IPR037171">
    <property type="entry name" value="NagB/RpiA_transferase-like"/>
</dbReference>
<proteinExistence type="predicted"/>
<evidence type="ECO:0000259" key="1">
    <source>
        <dbReference type="Pfam" id="PF02589"/>
    </source>
</evidence>